<reference evidence="9" key="1">
    <citation type="submission" date="2011-03" db="EMBL/GenBank/DDBJ databases">
        <title>The Genome Sequence of Nematocida sp1 strain ERTm2.</title>
        <authorList>
            <consortium name="The Broad Institute Genome Sequencing Platform"/>
            <consortium name="The Broad Institute Genome Sequencing Center for Infectious Disease"/>
            <person name="Cuomo C."/>
            <person name="Troemel E."/>
            <person name="Young S.K."/>
            <person name="Zeng Q."/>
            <person name="Gargeya S."/>
            <person name="Fitzgerald M."/>
            <person name="Haas B."/>
            <person name="Abouelleil A."/>
            <person name="Alvarado L."/>
            <person name="Arachchi H.M."/>
            <person name="Berlin A."/>
            <person name="Brown A."/>
            <person name="Chapman S.B."/>
            <person name="Chen Z."/>
            <person name="Dunbar C."/>
            <person name="Freedman E."/>
            <person name="Gearin G."/>
            <person name="Gellesch M."/>
            <person name="Goldberg J."/>
            <person name="Griggs A."/>
            <person name="Gujja S."/>
            <person name="Heilman E.R."/>
            <person name="Heiman D."/>
            <person name="Howarth C."/>
            <person name="Larson L."/>
            <person name="Lui A."/>
            <person name="MacDonald P.J.P."/>
            <person name="Mehta T."/>
            <person name="Montmayeur A."/>
            <person name="Murphy C."/>
            <person name="Neiman D."/>
            <person name="Pearson M."/>
            <person name="Priest M."/>
            <person name="Roberts A."/>
            <person name="Saif S."/>
            <person name="Shea T."/>
            <person name="Shenoy N."/>
            <person name="Sisk P."/>
            <person name="Stolte C."/>
            <person name="Sykes S."/>
            <person name="White J."/>
            <person name="Yandava C."/>
            <person name="Wortman J."/>
            <person name="Nusbaum C."/>
            <person name="Birren B."/>
        </authorList>
    </citation>
    <scope>NUCLEOTIDE SEQUENCE</scope>
    <source>
        <strain evidence="9">ERTm2</strain>
    </source>
</reference>
<evidence type="ECO:0000259" key="8">
    <source>
        <dbReference type="PROSITE" id="PS51382"/>
    </source>
</evidence>
<dbReference type="GO" id="GO:0006817">
    <property type="term" value="P:phosphate ion transport"/>
    <property type="evidence" value="ECO:0007669"/>
    <property type="project" value="TreeGrafter"/>
</dbReference>
<comment type="similarity">
    <text evidence="2">Belongs to the SYG1 (TC 2.A.94) family.</text>
</comment>
<dbReference type="GO" id="GO:0005794">
    <property type="term" value="C:Golgi apparatus"/>
    <property type="evidence" value="ECO:0007669"/>
    <property type="project" value="TreeGrafter"/>
</dbReference>
<dbReference type="PANTHER" id="PTHR10783">
    <property type="entry name" value="XENOTROPIC AND POLYTROPIC RETROVIRUS RECEPTOR 1-RELATED"/>
    <property type="match status" value="1"/>
</dbReference>
<name>H8ZAM7_NEMA1</name>
<feature type="transmembrane region" description="Helical" evidence="6">
    <location>
        <begin position="249"/>
        <end position="272"/>
    </location>
</feature>
<dbReference type="CDD" id="cd14475">
    <property type="entry name" value="SPX_SYG1_like"/>
    <property type="match status" value="1"/>
</dbReference>
<accession>H8ZAM7</accession>
<evidence type="ECO:0000259" key="7">
    <source>
        <dbReference type="PROSITE" id="PS51380"/>
    </source>
</evidence>
<dbReference type="EMBL" id="JH604634">
    <property type="protein sequence ID" value="EHY65930.1"/>
    <property type="molecule type" value="Genomic_DNA"/>
</dbReference>
<evidence type="ECO:0000313" key="9">
    <source>
        <dbReference type="EMBL" id="EHY65930.1"/>
    </source>
</evidence>
<evidence type="ECO:0000256" key="6">
    <source>
        <dbReference type="SAM" id="Phobius"/>
    </source>
</evidence>
<dbReference type="GO" id="GO:0000822">
    <property type="term" value="F:inositol hexakisphosphate binding"/>
    <property type="evidence" value="ECO:0007669"/>
    <property type="project" value="TreeGrafter"/>
</dbReference>
<dbReference type="HOGENOM" id="CLU_006116_3_1_1"/>
<feature type="domain" description="EXS" evidence="7">
    <location>
        <begin position="385"/>
        <end position="569"/>
    </location>
</feature>
<comment type="subcellular location">
    <subcellularLocation>
        <location evidence="1">Membrane</location>
        <topology evidence="1">Multi-pass membrane protein</topology>
    </subcellularLocation>
</comment>
<dbReference type="Proteomes" id="UP000005622">
    <property type="component" value="Unassembled WGS sequence"/>
</dbReference>
<evidence type="ECO:0000256" key="1">
    <source>
        <dbReference type="ARBA" id="ARBA00004141"/>
    </source>
</evidence>
<feature type="domain" description="SPX" evidence="8">
    <location>
        <begin position="12"/>
        <end position="171"/>
    </location>
</feature>
<protein>
    <recommendedName>
        <fullName evidence="10">EXS domain-containing protein</fullName>
    </recommendedName>
</protein>
<dbReference type="PROSITE" id="PS51382">
    <property type="entry name" value="SPX"/>
    <property type="match status" value="1"/>
</dbReference>
<feature type="transmembrane region" description="Helical" evidence="6">
    <location>
        <begin position="293"/>
        <end position="312"/>
    </location>
</feature>
<evidence type="ECO:0000256" key="4">
    <source>
        <dbReference type="ARBA" id="ARBA00022989"/>
    </source>
</evidence>
<proteinExistence type="inferred from homology"/>
<feature type="transmembrane region" description="Helical" evidence="6">
    <location>
        <begin position="318"/>
        <end position="336"/>
    </location>
</feature>
<keyword evidence="3 6" id="KW-0812">Transmembrane</keyword>
<dbReference type="InterPro" id="IPR004331">
    <property type="entry name" value="SPX_dom"/>
</dbReference>
<feature type="transmembrane region" description="Helical" evidence="6">
    <location>
        <begin position="449"/>
        <end position="466"/>
    </location>
</feature>
<evidence type="ECO:0000256" key="5">
    <source>
        <dbReference type="ARBA" id="ARBA00023136"/>
    </source>
</evidence>
<dbReference type="PANTHER" id="PTHR10783:SF103">
    <property type="entry name" value="SOLUTE CARRIER FAMILY 53 MEMBER 1"/>
    <property type="match status" value="1"/>
</dbReference>
<keyword evidence="5 6" id="KW-0472">Membrane</keyword>
<sequence>MKYSLVIPWILMKFSKTLKEKQVQEWRAKYLSYEELKEKIDASQDEFIQEINKEVEKVDVFYRILERGILRGLVDLLELFPEEEFPYAYEMVYENWKLAMAKSVSVRHKRSRQERPIKKSARKVRENKVLEFYVALNKVLQYKRMNITGFRKILKKYDKKNGTDIQNIKMEEIRTRSIFMQQTVEEIIEFTRYLHKEITPNRKRDRAKRLVVDLTEEDAQGDGKSFSSGAMMSASIFLMAMSLQNTEGLMQYGILYTFDILLLSLGALFYICRKNLVNYTLILELNLKPKFKISNYFLMCGIVFLLHSLAGYLSVNHWVVYILTGVVFLMPLDYFYREIRLYLLRTVADVLACSVFGKVHFKHFFIADYLISIRAALMLAIMAGLQGPPSTGVQCVVHYMPIIIRIFQCIRRHFEKTNRHAFPHMYNTLKYIISFGSDTLLILSDTVNIWIRMAGLIITHVFGLMWDVSVDWMLWNRPKVYDNTVYISACIFNFAVRLAAVVSPLMFKIAGPCEVETKLKIKLALCILEIVRRLIWGIIRIEVEHLNNCNRLKAISGPLNDLFYLEDDR</sequence>
<organism evidence="9">
    <name type="scientific">Nematocida ausubeli (strain ATCC PRA-371 / ERTm2)</name>
    <name type="common">Nematode killer fungus</name>
    <dbReference type="NCBI Taxonomy" id="1913371"/>
    <lineage>
        <taxon>Eukaryota</taxon>
        <taxon>Fungi</taxon>
        <taxon>Fungi incertae sedis</taxon>
        <taxon>Microsporidia</taxon>
        <taxon>Nematocida</taxon>
    </lineage>
</organism>
<dbReference type="InterPro" id="IPR004342">
    <property type="entry name" value="EXS_C"/>
</dbReference>
<dbReference type="PROSITE" id="PS51380">
    <property type="entry name" value="EXS"/>
    <property type="match status" value="1"/>
</dbReference>
<dbReference type="GO" id="GO:0005886">
    <property type="term" value="C:plasma membrane"/>
    <property type="evidence" value="ECO:0007669"/>
    <property type="project" value="TreeGrafter"/>
</dbReference>
<dbReference type="Pfam" id="PF03105">
    <property type="entry name" value="SPX"/>
    <property type="match status" value="2"/>
</dbReference>
<feature type="transmembrane region" description="Helical" evidence="6">
    <location>
        <begin position="486"/>
        <end position="507"/>
    </location>
</feature>
<evidence type="ECO:0000256" key="2">
    <source>
        <dbReference type="ARBA" id="ARBA00009665"/>
    </source>
</evidence>
<dbReference type="GO" id="GO:0016036">
    <property type="term" value="P:cellular response to phosphate starvation"/>
    <property type="evidence" value="ECO:0007669"/>
    <property type="project" value="TreeGrafter"/>
</dbReference>
<evidence type="ECO:0008006" key="10">
    <source>
        <dbReference type="Google" id="ProtNLM"/>
    </source>
</evidence>
<dbReference type="STRING" id="944018.H8ZAM7"/>
<dbReference type="Pfam" id="PF03124">
    <property type="entry name" value="EXS"/>
    <property type="match status" value="1"/>
</dbReference>
<evidence type="ECO:0000256" key="3">
    <source>
        <dbReference type="ARBA" id="ARBA00022692"/>
    </source>
</evidence>
<keyword evidence="4 6" id="KW-1133">Transmembrane helix</keyword>
<gene>
    <name evidence="9" type="ORF">NERG_00626</name>
</gene>
<dbReference type="AlphaFoldDB" id="H8ZAM7"/>